<dbReference type="EMBL" id="HBGA01081224">
    <property type="protein sequence ID" value="CAD9019164.1"/>
    <property type="molecule type" value="Transcribed_RNA"/>
</dbReference>
<dbReference type="AlphaFoldDB" id="A0A7S1NI37"/>
<accession>A0A7S1NI37</accession>
<name>A0A7S1NI37_9EUGL</name>
<organism evidence="1">
    <name type="scientific">Eutreptiella gymnastica</name>
    <dbReference type="NCBI Taxonomy" id="73025"/>
    <lineage>
        <taxon>Eukaryota</taxon>
        <taxon>Discoba</taxon>
        <taxon>Euglenozoa</taxon>
        <taxon>Euglenida</taxon>
        <taxon>Spirocuta</taxon>
        <taxon>Euglenophyceae</taxon>
        <taxon>Eutreptiales</taxon>
        <taxon>Eutreptiaceae</taxon>
        <taxon>Eutreptiella</taxon>
    </lineage>
</organism>
<gene>
    <name evidence="1" type="ORF">EGYM00392_LOCUS30278</name>
</gene>
<sequence>MEFHAGSAGDPCLGDGETIGYHSAVMADLNEVLNLEVQCAKTGAKIQYKDEVLRPINEMYSGAPVSPSFRRKARAINEGSQSPRSPRSRVQVMLGNAQLSQMQPRVQGHYILRDGEPWYQIKNFDNMAPFFMSIVSDTNFWMFISTTGALTCGRVDASSSLFPYYTVDKIHDSSHITGPVTILHVVKDGKKYLWEPFKPHPAVYSTTRSVYKNMLGNQVDFEEVNLDLGISFSYTWCSCDKYGIVRKCKLKNLSNEPMKVSIVDGLQNIIPANTNGWLQDCMANLVDAYKWSEAVEPGIGLYCLFAGMSDRAEAVESLKATTVWQTGLKNVTQLLSDNQLQGFRCGKPVQAESVVRGQRGAFLVHSDFSLGAKGEETWMMVAEVGQTHETVAQLQQLLETNKHEHLVKKVDIDIAQATVNLKKIMGACDALQCTGDNMTVMHHFANVMFNCMRGGIFNDGYRVEKADVAAYFANRNTICAALADEWLSGFDDIVDYTVLMERALAQDDHNLTRLCMEYIPVTFSRRHGDPSRPWNKFSIVLKDEDGKRKLNYQGNWRDIFQNWEALTMSYPAYIESMLAKFVNATTIDGYNPYVVNKTDGINWECPEPDNPWATIGYWGDHQIIYLLKFLEWSVAYHPGRLQELLDTAVFSYANVPYEYLPWPKIVEDAKNTIHFNFEKNERINNLVKEFGTDGKLVLDSTNQVFLVTLAEKLLVPILSKTSNMVVDGGIWLNTQRPEWNDANNAIVGNGLSMVTLYYMRRYTQFMTKLFGPLAGTRVAVTEDVSKWMLQLLAILKQHADSIGTGKRIDDQLRRTILDALGTAASDYRWKVWTHGFGAHAPLPVADILEFMGLLQTYCDHSIETNRTESGLLHAYNILVLGPDTAQVDYLYEMLEGQVSALSSLSIKGKEAVAVFEALYASPMYRRDQHSFTLYPDRKLKGFMEKNQVPRDKVESRAVQAMLGHGYRSILYKDAKNVVRWGAKLCNAKDLKAALKEIPNGAEHEAELEEVYEATFNHRAFTGRSGTMFGFEGLGCIYWHMVSKLLLAAQELTLAAVNEEPDMVSQLRKIYFDVRNGIGFNKSPVDYGAFPCDPYSHTPGHAGAQQPGMTGQVKEEVITRWAELGLQIENGCLSFKPYLLRYLEFLIEPKEFEYVSMDGELTKMPLKAKQLAFTFCQVPIVYTVVKREPIIVVHTITGSYTTEGNTLEMDTSADIFARRGTVLRIEVQILDSSLC</sequence>
<evidence type="ECO:0000313" key="1">
    <source>
        <dbReference type="EMBL" id="CAD9019164.1"/>
    </source>
</evidence>
<proteinExistence type="predicted"/>
<protein>
    <submittedName>
        <fullName evidence="1">Uncharacterized protein</fullName>
    </submittedName>
</protein>
<reference evidence="1" key="1">
    <citation type="submission" date="2021-01" db="EMBL/GenBank/DDBJ databases">
        <authorList>
            <person name="Corre E."/>
            <person name="Pelletier E."/>
            <person name="Niang G."/>
            <person name="Scheremetjew M."/>
            <person name="Finn R."/>
            <person name="Kale V."/>
            <person name="Holt S."/>
            <person name="Cochrane G."/>
            <person name="Meng A."/>
            <person name="Brown T."/>
            <person name="Cohen L."/>
        </authorList>
    </citation>
    <scope>NUCLEOTIDE SEQUENCE</scope>
    <source>
        <strain evidence="1">NIES-381</strain>
    </source>
</reference>